<dbReference type="Gene3D" id="3.40.630.30">
    <property type="match status" value="1"/>
</dbReference>
<reference evidence="1 2" key="1">
    <citation type="submission" date="2020-04" db="EMBL/GenBank/DDBJ databases">
        <authorList>
            <person name="De Canck E."/>
        </authorList>
    </citation>
    <scope>NUCLEOTIDE SEQUENCE [LARGE SCALE GENOMIC DNA]</scope>
    <source>
        <strain evidence="1 2">LMG 28138</strain>
    </source>
</reference>
<dbReference type="AlphaFoldDB" id="A0A6S7B7I5"/>
<evidence type="ECO:0008006" key="3">
    <source>
        <dbReference type="Google" id="ProtNLM"/>
    </source>
</evidence>
<dbReference type="SUPFAM" id="SSF55729">
    <property type="entry name" value="Acyl-CoA N-acyltransferases (Nat)"/>
    <property type="match status" value="1"/>
</dbReference>
<name>A0A6S7B7I5_9BURK</name>
<evidence type="ECO:0000313" key="1">
    <source>
        <dbReference type="EMBL" id="CAB3782060.1"/>
    </source>
</evidence>
<proteinExistence type="predicted"/>
<gene>
    <name evidence="1" type="ORF">LMG28138_01430</name>
</gene>
<organism evidence="1 2">
    <name type="scientific">Pararobbsia alpina</name>
    <dbReference type="NCBI Taxonomy" id="621374"/>
    <lineage>
        <taxon>Bacteria</taxon>
        <taxon>Pseudomonadati</taxon>
        <taxon>Pseudomonadota</taxon>
        <taxon>Betaproteobacteria</taxon>
        <taxon>Burkholderiales</taxon>
        <taxon>Burkholderiaceae</taxon>
        <taxon>Pararobbsia</taxon>
    </lineage>
</organism>
<dbReference type="InterPro" id="IPR016181">
    <property type="entry name" value="Acyl_CoA_acyltransferase"/>
</dbReference>
<dbReference type="Proteomes" id="UP000494115">
    <property type="component" value="Unassembled WGS sequence"/>
</dbReference>
<evidence type="ECO:0000313" key="2">
    <source>
        <dbReference type="Proteomes" id="UP000494115"/>
    </source>
</evidence>
<keyword evidence="2" id="KW-1185">Reference proteome</keyword>
<sequence length="227" mass="25423">MEQVGQTMRDSAVDGFDIARPSFRPARADEAESVAPLVFASGVREFQFFLGVPAEACIAFLRFAFAANNGRFSFRRHRVAVAQDGEVVAVLAVHDGRVTLLDDPHVAFMLLRFFGFWLTLGILRRGLILESELPAPRRSQKLLAHCATYESARGTGIFSALFKDALNAGMLGTEPGRELVLDVLTSNTRAFELYRRLNFTESTRIRKRSPKLPPELESIRMSFQRNT</sequence>
<protein>
    <recommendedName>
        <fullName evidence="3">N-acetyltransferase domain-containing protein</fullName>
    </recommendedName>
</protein>
<accession>A0A6S7B7I5</accession>
<dbReference type="EMBL" id="CADIKM010000004">
    <property type="protein sequence ID" value="CAB3782060.1"/>
    <property type="molecule type" value="Genomic_DNA"/>
</dbReference>